<dbReference type="GO" id="GO:0006412">
    <property type="term" value="P:translation"/>
    <property type="evidence" value="ECO:0007669"/>
    <property type="project" value="UniProtKB-UniRule"/>
</dbReference>
<dbReference type="PANTHER" id="PTHR10746">
    <property type="entry name" value="50S RIBOSOMAL PROTEIN L4"/>
    <property type="match status" value="1"/>
</dbReference>
<dbReference type="GO" id="GO:1990904">
    <property type="term" value="C:ribonucleoprotein complex"/>
    <property type="evidence" value="ECO:0007669"/>
    <property type="project" value="UniProtKB-KW"/>
</dbReference>
<comment type="similarity">
    <text evidence="1 5">Belongs to the universal ribosomal protein uL4 family.</text>
</comment>
<evidence type="ECO:0000256" key="2">
    <source>
        <dbReference type="ARBA" id="ARBA00022980"/>
    </source>
</evidence>
<keyword evidence="2 5" id="KW-0689">Ribosomal protein</keyword>
<feature type="compositionally biased region" description="Basic and acidic residues" evidence="6">
    <location>
        <begin position="48"/>
        <end position="58"/>
    </location>
</feature>
<evidence type="ECO:0000256" key="4">
    <source>
        <dbReference type="ARBA" id="ARBA00035244"/>
    </source>
</evidence>
<feature type="compositionally biased region" description="Basic residues" evidence="6">
    <location>
        <begin position="59"/>
        <end position="76"/>
    </location>
</feature>
<dbReference type="Pfam" id="PF00573">
    <property type="entry name" value="Ribosomal_L4"/>
    <property type="match status" value="1"/>
</dbReference>
<keyword evidence="5" id="KW-0699">rRNA-binding</keyword>
<dbReference type="AlphaFoldDB" id="A0A1F6PBZ1"/>
<evidence type="ECO:0000256" key="1">
    <source>
        <dbReference type="ARBA" id="ARBA00010528"/>
    </source>
</evidence>
<dbReference type="EMBL" id="MFRE01000023">
    <property type="protein sequence ID" value="OGH93685.1"/>
    <property type="molecule type" value="Genomic_DNA"/>
</dbReference>
<dbReference type="InterPro" id="IPR023574">
    <property type="entry name" value="Ribosomal_uL4_dom_sf"/>
</dbReference>
<dbReference type="STRING" id="1798709.A2538_00580"/>
<dbReference type="GO" id="GO:0003735">
    <property type="term" value="F:structural constituent of ribosome"/>
    <property type="evidence" value="ECO:0007669"/>
    <property type="project" value="InterPro"/>
</dbReference>
<organism evidence="7 8">
    <name type="scientific">Candidatus Magasanikbacteria bacterium RIFOXYD2_FULL_41_14</name>
    <dbReference type="NCBI Taxonomy" id="1798709"/>
    <lineage>
        <taxon>Bacteria</taxon>
        <taxon>Candidatus Magasanikiibacteriota</taxon>
    </lineage>
</organism>
<evidence type="ECO:0000256" key="3">
    <source>
        <dbReference type="ARBA" id="ARBA00023274"/>
    </source>
</evidence>
<evidence type="ECO:0000313" key="8">
    <source>
        <dbReference type="Proteomes" id="UP000178254"/>
    </source>
</evidence>
<evidence type="ECO:0000313" key="7">
    <source>
        <dbReference type="EMBL" id="OGH93685.1"/>
    </source>
</evidence>
<sequence>MKVDLYNLAGKITGQQELADEVFNVKIKPEVVHEVYIAQMANQREAWADTKGKGEVRGGGKKPWKQKGTGRARHGSTRSPIWKGGGVVFGPKTERNYKAKINVKTRRLAVRMCLSDKAMGKQLLVAENFTFDQPKTKLCQAFIKSMNLIGKKVLFLANGKDELLVRVSKNLPKVTVLPARDVNVLALLSAQVVIADKTGVLELEKVLK</sequence>
<proteinExistence type="inferred from homology"/>
<dbReference type="PANTHER" id="PTHR10746:SF6">
    <property type="entry name" value="LARGE RIBOSOMAL SUBUNIT PROTEIN UL4M"/>
    <property type="match status" value="1"/>
</dbReference>
<name>A0A1F6PBZ1_9BACT</name>
<dbReference type="Gene3D" id="3.40.1370.10">
    <property type="match status" value="1"/>
</dbReference>
<comment type="function">
    <text evidence="5">One of the primary rRNA binding proteins, this protein initially binds near the 5'-end of the 23S rRNA. It is important during the early stages of 50S assembly. It makes multiple contacts with different domains of the 23S rRNA in the assembled 50S subunit and ribosome.</text>
</comment>
<keyword evidence="3 5" id="KW-0687">Ribonucleoprotein</keyword>
<dbReference type="HAMAP" id="MF_01328_B">
    <property type="entry name" value="Ribosomal_uL4_B"/>
    <property type="match status" value="1"/>
</dbReference>
<dbReference type="GO" id="GO:0019843">
    <property type="term" value="F:rRNA binding"/>
    <property type="evidence" value="ECO:0007669"/>
    <property type="project" value="UniProtKB-UniRule"/>
</dbReference>
<gene>
    <name evidence="5" type="primary">rplD</name>
    <name evidence="7" type="ORF">A2538_00580</name>
</gene>
<evidence type="ECO:0000256" key="6">
    <source>
        <dbReference type="SAM" id="MobiDB-lite"/>
    </source>
</evidence>
<dbReference type="GO" id="GO:0005840">
    <property type="term" value="C:ribosome"/>
    <property type="evidence" value="ECO:0007669"/>
    <property type="project" value="UniProtKB-KW"/>
</dbReference>
<dbReference type="InterPro" id="IPR013005">
    <property type="entry name" value="Ribosomal_uL4-like"/>
</dbReference>
<accession>A0A1F6PBZ1</accession>
<comment type="subunit">
    <text evidence="5">Part of the 50S ribosomal subunit.</text>
</comment>
<evidence type="ECO:0000256" key="5">
    <source>
        <dbReference type="HAMAP-Rule" id="MF_01328"/>
    </source>
</evidence>
<dbReference type="SUPFAM" id="SSF52166">
    <property type="entry name" value="Ribosomal protein L4"/>
    <property type="match status" value="1"/>
</dbReference>
<comment type="caution">
    <text evidence="7">The sequence shown here is derived from an EMBL/GenBank/DDBJ whole genome shotgun (WGS) entry which is preliminary data.</text>
</comment>
<dbReference type="NCBIfam" id="TIGR03953">
    <property type="entry name" value="rplD_bact"/>
    <property type="match status" value="1"/>
</dbReference>
<reference evidence="7 8" key="1">
    <citation type="journal article" date="2016" name="Nat. Commun.">
        <title>Thousands of microbial genomes shed light on interconnected biogeochemical processes in an aquifer system.</title>
        <authorList>
            <person name="Anantharaman K."/>
            <person name="Brown C.T."/>
            <person name="Hug L.A."/>
            <person name="Sharon I."/>
            <person name="Castelle C.J."/>
            <person name="Probst A.J."/>
            <person name="Thomas B.C."/>
            <person name="Singh A."/>
            <person name="Wilkins M.J."/>
            <person name="Karaoz U."/>
            <person name="Brodie E.L."/>
            <person name="Williams K.H."/>
            <person name="Hubbard S.S."/>
            <person name="Banfield J.F."/>
        </authorList>
    </citation>
    <scope>NUCLEOTIDE SEQUENCE [LARGE SCALE GENOMIC DNA]</scope>
</reference>
<dbReference type="Proteomes" id="UP000178254">
    <property type="component" value="Unassembled WGS sequence"/>
</dbReference>
<protein>
    <recommendedName>
        <fullName evidence="4 5">Large ribosomal subunit protein uL4</fullName>
    </recommendedName>
</protein>
<feature type="region of interest" description="Disordered" evidence="6">
    <location>
        <begin position="48"/>
        <end position="77"/>
    </location>
</feature>
<dbReference type="InterPro" id="IPR002136">
    <property type="entry name" value="Ribosomal_uL4"/>
</dbReference>
<keyword evidence="5" id="KW-0694">RNA-binding</keyword>
<comment type="function">
    <text evidence="5">Forms part of the polypeptide exit tunnel.</text>
</comment>